<evidence type="ECO:0000313" key="4">
    <source>
        <dbReference type="Proteomes" id="UP000092871"/>
    </source>
</evidence>
<dbReference type="Gene3D" id="3.40.50.300">
    <property type="entry name" value="P-loop containing nucleotide triphosphate hydrolases"/>
    <property type="match status" value="1"/>
</dbReference>
<dbReference type="InterPro" id="IPR038724">
    <property type="entry name" value="RepA"/>
</dbReference>
<reference evidence="1 4" key="2">
    <citation type="submission" date="2016-06" db="EMBL/GenBank/DDBJ databases">
        <authorList>
            <person name="Kjaerup R.B."/>
            <person name="Dalgaard T.S."/>
            <person name="Juul-Madsen H.R."/>
        </authorList>
    </citation>
    <scope>NUCLEOTIDE SEQUENCE [LARGE SCALE GENOMIC DNA]</scope>
    <source>
        <strain evidence="1 4">CECT 5115</strain>
    </source>
</reference>
<dbReference type="SUPFAM" id="SSF52540">
    <property type="entry name" value="P-loop containing nucleoside triphosphate hydrolases"/>
    <property type="match status" value="1"/>
</dbReference>
<dbReference type="RefSeq" id="WP_067035661.1">
    <property type="nucleotide sequence ID" value="NZ_FLRA01000013.1"/>
</dbReference>
<evidence type="ECO:0000313" key="3">
    <source>
        <dbReference type="Proteomes" id="UP000092840"/>
    </source>
</evidence>
<gene>
    <name evidence="1" type="primary">repA</name>
    <name evidence="1" type="ORF">MGA5115_01978</name>
    <name evidence="2" type="ORF">MGA5116_02663</name>
</gene>
<dbReference type="OrthoDB" id="8477405at2"/>
<name>A0A1C3JRS0_9GAMM</name>
<dbReference type="Proteomes" id="UP000092840">
    <property type="component" value="Unassembled WGS sequence"/>
</dbReference>
<organism evidence="1 4">
    <name type="scientific">Marinomonas gallaica</name>
    <dbReference type="NCBI Taxonomy" id="1806667"/>
    <lineage>
        <taxon>Bacteria</taxon>
        <taxon>Pseudomonadati</taxon>
        <taxon>Pseudomonadota</taxon>
        <taxon>Gammaproteobacteria</taxon>
        <taxon>Oceanospirillales</taxon>
        <taxon>Oceanospirillaceae</taxon>
        <taxon>Marinomonas</taxon>
    </lineage>
</organism>
<dbReference type="Pfam" id="PF13481">
    <property type="entry name" value="AAA_25"/>
    <property type="match status" value="1"/>
</dbReference>
<sequence>MRVDFYETLMTPAQEMDYVLPSLLVGSFGAFVAPGGMGKSMFALELAIHIAGGPDLLGVGPLKQGPVVYISAEDPVIAIEDRIRNIGKHLSQEQIKTIRQNLVIESISGRTPDLLDEKCVELLVKQSEGRRLLILDTLRHFSTEDENSSSAMSKVLNRIDLIARETNAAVIFTHHTSKDLDAQYTGRGSSVIAYHSRWQSVLREMTKSEANAFGIDETKRTSYLRYSINKANFGPCYKGSWLIRRENGLLEKVTLQKQQKSQKPSNGRVRGQA</sequence>
<dbReference type="AlphaFoldDB" id="A0A1C3JRS0"/>
<dbReference type="Proteomes" id="UP000092871">
    <property type="component" value="Unassembled WGS sequence"/>
</dbReference>
<proteinExistence type="predicted"/>
<reference evidence="2 3" key="1">
    <citation type="submission" date="2016-06" db="EMBL/GenBank/DDBJ databases">
        <authorList>
            <person name="Rodrigo-Torres L."/>
            <person name="Arahal D.R."/>
        </authorList>
    </citation>
    <scope>NUCLEOTIDE SEQUENCE [LARGE SCALE GENOMIC DNA]</scope>
    <source>
        <strain evidence="2 3">CECT 5116</strain>
    </source>
</reference>
<dbReference type="EMBL" id="FLRB01000014">
    <property type="protein sequence ID" value="SBT22052.1"/>
    <property type="molecule type" value="Genomic_DNA"/>
</dbReference>
<dbReference type="EMBL" id="FLRA01000013">
    <property type="protein sequence ID" value="SBT17862.1"/>
    <property type="molecule type" value="Genomic_DNA"/>
</dbReference>
<evidence type="ECO:0000313" key="2">
    <source>
        <dbReference type="EMBL" id="SBT22052.1"/>
    </source>
</evidence>
<accession>A0A1C3JRS0</accession>
<keyword evidence="3" id="KW-1185">Reference proteome</keyword>
<dbReference type="InterPro" id="IPR027417">
    <property type="entry name" value="P-loop_NTPase"/>
</dbReference>
<dbReference type="CDD" id="cd01125">
    <property type="entry name" value="RepA_RSF1010_like"/>
    <property type="match status" value="1"/>
</dbReference>
<evidence type="ECO:0000313" key="1">
    <source>
        <dbReference type="EMBL" id="SBT17862.1"/>
    </source>
</evidence>
<protein>
    <submittedName>
        <fullName evidence="1">Regulatory protein RepA</fullName>
    </submittedName>
</protein>